<evidence type="ECO:0000313" key="2">
    <source>
        <dbReference type="EMBL" id="MBE9212503.1"/>
    </source>
</evidence>
<keyword evidence="1" id="KW-0472">Membrane</keyword>
<gene>
    <name evidence="2" type="ORF">IQ247_07210</name>
</gene>
<dbReference type="Proteomes" id="UP000620559">
    <property type="component" value="Unassembled WGS sequence"/>
</dbReference>
<feature type="transmembrane region" description="Helical" evidence="1">
    <location>
        <begin position="20"/>
        <end position="46"/>
    </location>
</feature>
<sequence>MTKQKLSRFHWYVWFPYPSSWIKALFITVYLNVIIIIVSMTAIIGYLTAAIVDKPHTVIFFGIFALLTPIPVIAFTHHILHLFLRKYIPVIQTLEMKNTQGFEIKIFSWWEGLYGWVVILISMMIATALCTYLIPLFDLDYRIPVDKYTDSQKKIITVFGIIFIIVAALLYQFEYCFKRNLLFHNNIDHKNFPKKPNINSDRNSNMNKLRGDMGLYKMKDKNKKN</sequence>
<name>A0A8J7EZ20_9CYAN</name>
<dbReference type="AlphaFoldDB" id="A0A8J7EZ20"/>
<keyword evidence="3" id="KW-1185">Reference proteome</keyword>
<feature type="transmembrane region" description="Helical" evidence="1">
    <location>
        <begin position="113"/>
        <end position="134"/>
    </location>
</feature>
<keyword evidence="1" id="KW-0812">Transmembrane</keyword>
<accession>A0A8J7EZ20</accession>
<evidence type="ECO:0000256" key="1">
    <source>
        <dbReference type="SAM" id="Phobius"/>
    </source>
</evidence>
<feature type="transmembrane region" description="Helical" evidence="1">
    <location>
        <begin position="58"/>
        <end position="80"/>
    </location>
</feature>
<evidence type="ECO:0000313" key="3">
    <source>
        <dbReference type="Proteomes" id="UP000620559"/>
    </source>
</evidence>
<organism evidence="2 3">
    <name type="scientific">Plectonema cf. radiosum LEGE 06105</name>
    <dbReference type="NCBI Taxonomy" id="945769"/>
    <lineage>
        <taxon>Bacteria</taxon>
        <taxon>Bacillati</taxon>
        <taxon>Cyanobacteriota</taxon>
        <taxon>Cyanophyceae</taxon>
        <taxon>Oscillatoriophycideae</taxon>
        <taxon>Oscillatoriales</taxon>
        <taxon>Microcoleaceae</taxon>
        <taxon>Plectonema</taxon>
    </lineage>
</organism>
<keyword evidence="1" id="KW-1133">Transmembrane helix</keyword>
<reference evidence="2" key="1">
    <citation type="submission" date="2020-10" db="EMBL/GenBank/DDBJ databases">
        <authorList>
            <person name="Castelo-Branco R."/>
            <person name="Eusebio N."/>
            <person name="Adriana R."/>
            <person name="Vieira A."/>
            <person name="Brugerolle De Fraissinette N."/>
            <person name="Rezende De Castro R."/>
            <person name="Schneider M.P."/>
            <person name="Vasconcelos V."/>
            <person name="Leao P.N."/>
        </authorList>
    </citation>
    <scope>NUCLEOTIDE SEQUENCE</scope>
    <source>
        <strain evidence="2">LEGE 06105</strain>
    </source>
</reference>
<dbReference type="EMBL" id="JADEWL010000015">
    <property type="protein sequence ID" value="MBE9212503.1"/>
    <property type="molecule type" value="Genomic_DNA"/>
</dbReference>
<proteinExistence type="predicted"/>
<protein>
    <submittedName>
        <fullName evidence="2">Uncharacterized protein</fullName>
    </submittedName>
</protein>
<comment type="caution">
    <text evidence="2">The sequence shown here is derived from an EMBL/GenBank/DDBJ whole genome shotgun (WGS) entry which is preliminary data.</text>
</comment>
<feature type="transmembrane region" description="Helical" evidence="1">
    <location>
        <begin position="155"/>
        <end position="173"/>
    </location>
</feature>